<evidence type="ECO:0000313" key="2">
    <source>
        <dbReference type="EMBL" id="KAF4722937.1"/>
    </source>
</evidence>
<feature type="region of interest" description="Disordered" evidence="1">
    <location>
        <begin position="1"/>
        <end position="25"/>
    </location>
</feature>
<gene>
    <name evidence="2" type="ORF">FOZ62_012024</name>
</gene>
<evidence type="ECO:0000256" key="1">
    <source>
        <dbReference type="SAM" id="MobiDB-lite"/>
    </source>
</evidence>
<name>A0A7J6RQQ5_PEROL</name>
<evidence type="ECO:0000313" key="3">
    <source>
        <dbReference type="Proteomes" id="UP000574390"/>
    </source>
</evidence>
<proteinExistence type="predicted"/>
<sequence length="113" mass="12303">DHIDGGTVDDGILEKPRGRGHAGSIEEGWKDHIVDWTAGDREGTSYGSHHLIVRRSVNGKRTELLFTGGFYDIFVVVHASCRCGPRDGGGGSLFQLPPRRGSVALHLSRPSRQ</sequence>
<organism evidence="2 3">
    <name type="scientific">Perkinsus olseni</name>
    <name type="common">Perkinsus atlanticus</name>
    <dbReference type="NCBI Taxonomy" id="32597"/>
    <lineage>
        <taxon>Eukaryota</taxon>
        <taxon>Sar</taxon>
        <taxon>Alveolata</taxon>
        <taxon>Perkinsozoa</taxon>
        <taxon>Perkinsea</taxon>
        <taxon>Perkinsida</taxon>
        <taxon>Perkinsidae</taxon>
        <taxon>Perkinsus</taxon>
    </lineage>
</organism>
<reference evidence="2 3" key="1">
    <citation type="submission" date="2020-04" db="EMBL/GenBank/DDBJ databases">
        <title>Perkinsus olseni comparative genomics.</title>
        <authorList>
            <person name="Bogema D.R."/>
        </authorList>
    </citation>
    <scope>NUCLEOTIDE SEQUENCE [LARGE SCALE GENOMIC DNA]</scope>
    <source>
        <strain evidence="2">ATCC PRA-205</strain>
    </source>
</reference>
<dbReference type="EMBL" id="JABANM010020370">
    <property type="protein sequence ID" value="KAF4722937.1"/>
    <property type="molecule type" value="Genomic_DNA"/>
</dbReference>
<feature type="non-terminal residue" evidence="2">
    <location>
        <position position="1"/>
    </location>
</feature>
<comment type="caution">
    <text evidence="2">The sequence shown here is derived from an EMBL/GenBank/DDBJ whole genome shotgun (WGS) entry which is preliminary data.</text>
</comment>
<dbReference type="Proteomes" id="UP000574390">
    <property type="component" value="Unassembled WGS sequence"/>
</dbReference>
<feature type="non-terminal residue" evidence="2">
    <location>
        <position position="113"/>
    </location>
</feature>
<accession>A0A7J6RQQ5</accession>
<dbReference type="AlphaFoldDB" id="A0A7J6RQQ5"/>
<protein>
    <submittedName>
        <fullName evidence="2">Uncharacterized protein</fullName>
    </submittedName>
</protein>